<sequence length="420" mass="43640">MDQEISEKPMINETVGNERGVGSRSMLAARWIAAALFMLALGLILGLAIMGVFDLAYAVIELVWIDWNGIADVPFYPLIPATLAGVALTLIAFRYGKPERPMDSMGAAAKEAADEVEVRAAASGYSNGPRRPLPVRIADFLLPFAGGGPVGVAMGLVGFIMSGCAWAKRRVMSLCGKFGILAGEKDFSKRQKTLLYTIGIVGGFVGAAAVVELFGLGMVIPRVEAAPISLEAVGIGALVAVAGWVLGLAYVACAKLAKRLWEHANKAQRLLPLVCGIVLGVSMIFLPHVGLPGSDAYSSQLMGNWQEVGPAVLIATALVRTVLIAFLLNMGWSGGPFFPIVYCSICLGLGIAGAFGADAGTCVAAAVGAALVAFSGQPLMGVAALMCCPVESIPVIAVAVVIAAGIPRPKSLKGDFARRR</sequence>
<dbReference type="InterPro" id="IPR014743">
    <property type="entry name" value="Cl-channel_core"/>
</dbReference>
<dbReference type="Gene3D" id="1.10.3080.10">
    <property type="entry name" value="Clc chloride channel"/>
    <property type="match status" value="1"/>
</dbReference>
<feature type="transmembrane region" description="Helical" evidence="1">
    <location>
        <begin position="194"/>
        <end position="220"/>
    </location>
</feature>
<dbReference type="OrthoDB" id="2729535at2"/>
<evidence type="ECO:0000256" key="1">
    <source>
        <dbReference type="SAM" id="Phobius"/>
    </source>
</evidence>
<keyword evidence="3" id="KW-1185">Reference proteome</keyword>
<reference evidence="2 3" key="1">
    <citation type="submission" date="2019-09" db="EMBL/GenBank/DDBJ databases">
        <title>Whole genome shotgun sequencing (WGS) of Ellagibacter isourolithinifaciens DSM 104140(T) and Adlercreutzia muris DSM 29508(T).</title>
        <authorList>
            <person name="Stoll D.A."/>
            <person name="Danylec N."/>
            <person name="Huch M."/>
        </authorList>
    </citation>
    <scope>NUCLEOTIDE SEQUENCE [LARGE SCALE GENOMIC DNA]</scope>
    <source>
        <strain evidence="2 3">DSM 104140</strain>
    </source>
</reference>
<dbReference type="AlphaFoldDB" id="A0A6N6NL96"/>
<evidence type="ECO:0000313" key="3">
    <source>
        <dbReference type="Proteomes" id="UP000468668"/>
    </source>
</evidence>
<keyword evidence="1" id="KW-0812">Transmembrane</keyword>
<evidence type="ECO:0000313" key="2">
    <source>
        <dbReference type="EMBL" id="KAB1635673.1"/>
    </source>
</evidence>
<gene>
    <name evidence="2" type="ORF">F8C90_10405</name>
</gene>
<dbReference type="SUPFAM" id="SSF81340">
    <property type="entry name" value="Clc chloride channel"/>
    <property type="match status" value="1"/>
</dbReference>
<evidence type="ECO:0008006" key="4">
    <source>
        <dbReference type="Google" id="ProtNLM"/>
    </source>
</evidence>
<organism evidence="2 3">
    <name type="scientific">Ellagibacter isourolithinifaciens</name>
    <dbReference type="NCBI Taxonomy" id="2137581"/>
    <lineage>
        <taxon>Bacteria</taxon>
        <taxon>Bacillati</taxon>
        <taxon>Actinomycetota</taxon>
        <taxon>Coriobacteriia</taxon>
        <taxon>Eggerthellales</taxon>
        <taxon>Eggerthellaceae</taxon>
        <taxon>Ellagibacter</taxon>
    </lineage>
</organism>
<feature type="transmembrane region" description="Helical" evidence="1">
    <location>
        <begin position="269"/>
        <end position="288"/>
    </location>
</feature>
<keyword evidence="1" id="KW-0472">Membrane</keyword>
<proteinExistence type="predicted"/>
<feature type="transmembrane region" description="Helical" evidence="1">
    <location>
        <begin position="73"/>
        <end position="95"/>
    </location>
</feature>
<feature type="transmembrane region" description="Helical" evidence="1">
    <location>
        <begin position="31"/>
        <end position="53"/>
    </location>
</feature>
<feature type="transmembrane region" description="Helical" evidence="1">
    <location>
        <begin position="232"/>
        <end position="257"/>
    </location>
</feature>
<protein>
    <recommendedName>
        <fullName evidence="4">Chloride channel protein</fullName>
    </recommendedName>
</protein>
<feature type="transmembrane region" description="Helical" evidence="1">
    <location>
        <begin position="379"/>
        <end position="406"/>
    </location>
</feature>
<feature type="transmembrane region" description="Helical" evidence="1">
    <location>
        <begin position="340"/>
        <end position="373"/>
    </location>
</feature>
<name>A0A6N6NL96_9ACTN</name>
<feature type="transmembrane region" description="Helical" evidence="1">
    <location>
        <begin position="308"/>
        <end position="328"/>
    </location>
</feature>
<dbReference type="Proteomes" id="UP000468668">
    <property type="component" value="Unassembled WGS sequence"/>
</dbReference>
<comment type="caution">
    <text evidence="2">The sequence shown here is derived from an EMBL/GenBank/DDBJ whole genome shotgun (WGS) entry which is preliminary data.</text>
</comment>
<keyword evidence="1" id="KW-1133">Transmembrane helix</keyword>
<dbReference type="EMBL" id="WAJR01000043">
    <property type="protein sequence ID" value="KAB1635673.1"/>
    <property type="molecule type" value="Genomic_DNA"/>
</dbReference>
<accession>A0A6N6NL96</accession>